<keyword evidence="7" id="KW-1185">Reference proteome</keyword>
<dbReference type="Pfam" id="PF00078">
    <property type="entry name" value="RVT_1"/>
    <property type="match status" value="1"/>
</dbReference>
<dbReference type="CDD" id="cd01647">
    <property type="entry name" value="RT_LTR"/>
    <property type="match status" value="1"/>
</dbReference>
<dbReference type="PANTHER" id="PTHR37984:SF8">
    <property type="entry name" value="CCHC-TYPE DOMAIN-CONTAINING PROTEIN"/>
    <property type="match status" value="1"/>
</dbReference>
<dbReference type="Gene3D" id="3.30.70.270">
    <property type="match status" value="1"/>
</dbReference>
<dbReference type="InterPro" id="IPR050951">
    <property type="entry name" value="Retrovirus_Pol_polyprotein"/>
</dbReference>
<dbReference type="CDD" id="cd05481">
    <property type="entry name" value="retropepsin_like_LTR_1"/>
    <property type="match status" value="1"/>
</dbReference>
<dbReference type="InterPro" id="IPR043128">
    <property type="entry name" value="Rev_trsase/Diguanyl_cyclase"/>
</dbReference>
<dbReference type="EC" id="3.1.26.4" evidence="2"/>
<proteinExistence type="inferred from homology"/>
<dbReference type="Gene3D" id="2.40.70.10">
    <property type="entry name" value="Acid Proteases"/>
    <property type="match status" value="1"/>
</dbReference>
<evidence type="ECO:0000259" key="4">
    <source>
        <dbReference type="Pfam" id="PF00078"/>
    </source>
</evidence>
<feature type="domain" description="Integrase zinc-binding" evidence="5">
    <location>
        <begin position="712"/>
        <end position="766"/>
    </location>
</feature>
<evidence type="ECO:0000259" key="5">
    <source>
        <dbReference type="Pfam" id="PF17921"/>
    </source>
</evidence>
<dbReference type="SUPFAM" id="SSF56672">
    <property type="entry name" value="DNA/RNA polymerases"/>
    <property type="match status" value="1"/>
</dbReference>
<reference evidence="6" key="1">
    <citation type="journal article" date="2023" name="Front. Mar. Sci.">
        <title>A new Merluccius polli reference genome to investigate the effects of global change in West African waters.</title>
        <authorList>
            <person name="Mateo J.L."/>
            <person name="Blanco-Fernandez C."/>
            <person name="Garcia-Vazquez E."/>
            <person name="Machado-Schiaffino G."/>
        </authorList>
    </citation>
    <scope>NUCLEOTIDE SEQUENCE</scope>
    <source>
        <strain evidence="6">C29</strain>
        <tissue evidence="6">Fin</tissue>
    </source>
</reference>
<evidence type="ECO:0000313" key="7">
    <source>
        <dbReference type="Proteomes" id="UP001174136"/>
    </source>
</evidence>
<evidence type="ECO:0000313" key="6">
    <source>
        <dbReference type="EMBL" id="KAK0155577.1"/>
    </source>
</evidence>
<dbReference type="InterPro" id="IPR021109">
    <property type="entry name" value="Peptidase_aspartic_dom_sf"/>
</dbReference>
<dbReference type="PANTHER" id="PTHR37984">
    <property type="entry name" value="PROTEIN CBG26694"/>
    <property type="match status" value="1"/>
</dbReference>
<accession>A0AA47NAQ3</accession>
<dbReference type="Gene3D" id="3.10.10.10">
    <property type="entry name" value="HIV Type 1 Reverse Transcriptase, subunit A, domain 1"/>
    <property type="match status" value="1"/>
</dbReference>
<dbReference type="InterPro" id="IPR041588">
    <property type="entry name" value="Integrase_H2C2"/>
</dbReference>
<dbReference type="Pfam" id="PF17921">
    <property type="entry name" value="Integrase_H2C2"/>
    <property type="match status" value="1"/>
</dbReference>
<dbReference type="Pfam" id="PF13650">
    <property type="entry name" value="Asp_protease_2"/>
    <property type="match status" value="1"/>
</dbReference>
<organism evidence="6 7">
    <name type="scientific">Merluccius polli</name>
    <name type="common">Benguela hake</name>
    <name type="synonym">Merluccius cadenati</name>
    <dbReference type="NCBI Taxonomy" id="89951"/>
    <lineage>
        <taxon>Eukaryota</taxon>
        <taxon>Metazoa</taxon>
        <taxon>Chordata</taxon>
        <taxon>Craniata</taxon>
        <taxon>Vertebrata</taxon>
        <taxon>Euteleostomi</taxon>
        <taxon>Actinopterygii</taxon>
        <taxon>Neopterygii</taxon>
        <taxon>Teleostei</taxon>
        <taxon>Neoteleostei</taxon>
        <taxon>Acanthomorphata</taxon>
        <taxon>Zeiogadaria</taxon>
        <taxon>Gadariae</taxon>
        <taxon>Gadiformes</taxon>
        <taxon>Gadoidei</taxon>
        <taxon>Merlucciidae</taxon>
        <taxon>Merluccius</taxon>
    </lineage>
</organism>
<dbReference type="FunFam" id="3.10.10.10:FF:000003">
    <property type="entry name" value="Retrovirus-related Pol polyprotein from transposon 297-like Protein"/>
    <property type="match status" value="1"/>
</dbReference>
<protein>
    <recommendedName>
        <fullName evidence="3">Gypsy retrotransposon integrase-like protein 1</fullName>
        <ecNumber evidence="2">3.1.26.4</ecNumber>
    </recommendedName>
</protein>
<dbReference type="Proteomes" id="UP001174136">
    <property type="component" value="Unassembled WGS sequence"/>
</dbReference>
<dbReference type="EMBL" id="JAOPHQ010000283">
    <property type="protein sequence ID" value="KAK0155577.1"/>
    <property type="molecule type" value="Genomic_DNA"/>
</dbReference>
<comment type="caution">
    <text evidence="6">The sequence shown here is derived from an EMBL/GenBank/DDBJ whole genome shotgun (WGS) entry which is preliminary data.</text>
</comment>
<dbReference type="AlphaFoldDB" id="A0AA47NAQ3"/>
<evidence type="ECO:0000256" key="2">
    <source>
        <dbReference type="ARBA" id="ARBA00012180"/>
    </source>
</evidence>
<evidence type="ECO:0000256" key="1">
    <source>
        <dbReference type="ARBA" id="ARBA00010879"/>
    </source>
</evidence>
<name>A0AA47NAQ3_MERPO</name>
<sequence>MADGFRRPDPLVFDDKIADNWRVFEQEYDIFIAAAHGDKPDRTKAYILLNLAGSKAIERERTFTYAAAQLDDDGDVVRPAESREIPECLKQKFRDICSPQTNITMERHSFNIRNQKPGETVESYLSALRNKAKTCDFGALQDKLIRDRLVCGINSDSVRKILLQECELTLAKAIKICQMTEQHTRTLASAPRTSAMSVDAVHRDKRGYRPGHKQQKDQGASENISCRNCGHEHPAKKELCLAYGKQCHHCNKLNHFQSHCRAAFKSKQHKSVHQVAQTNSDSCSEDSESFDIDGLSLVDSSEINALNENNRNIKEELNCCVTVNEKKLKLKIDTGAKCNVISLDTLKQVRNGEKVDNNRRVKLVAYGGTVINTEGTVLLKCRLSNHRFYSLQFHVVNRNVQTLLGLPACLEMNLVTLKDEVFHVDLKERQNSLHKWFHGYADLFSDEVGSLPITYHMKLDPNVTPVIRPPRRVPVAMMDKVKTELQTMVKSGVITPISEPTEWVSSMVATHKKDTDKIRLCIDPRDLNEAIMRPHHPMRTVEEVAAQMSGATVFSVLDAKSSFWQIKLDRNSSFLTTFATPFGRFRYLRMPYGISAASELHKFNLTLIYKKGKELYLADTLSRAPRETTAQHLTEQEDLVVMAVQRISSSRQDELRNHTMKDESSQTLTNIIRHGWPERLSSVPATVKQFFPFRDELSVEDGIIMKGTRAVIPQMLHKEYLTLLHKGHPGAEATKRRARNVVFWTTMTKDIDNFVQSCSTCNALKPHQPKEPLQLHAVPELPWSTVATDLFEWNSHHYLVLVDSYSGWLEMDQLKNITVCD</sequence>
<dbReference type="Gene3D" id="1.10.340.70">
    <property type="match status" value="1"/>
</dbReference>
<dbReference type="FunFam" id="1.10.340.70:FF:000003">
    <property type="entry name" value="Protein CBG25708"/>
    <property type="match status" value="1"/>
</dbReference>
<dbReference type="InterPro" id="IPR043502">
    <property type="entry name" value="DNA/RNA_pol_sf"/>
</dbReference>
<feature type="domain" description="Reverse transcriptase" evidence="4">
    <location>
        <begin position="511"/>
        <end position="598"/>
    </location>
</feature>
<gene>
    <name evidence="6" type="ORF">N1851_002057</name>
</gene>
<evidence type="ECO:0000256" key="3">
    <source>
        <dbReference type="ARBA" id="ARBA00039658"/>
    </source>
</evidence>
<dbReference type="SUPFAM" id="SSF50630">
    <property type="entry name" value="Acid proteases"/>
    <property type="match status" value="1"/>
</dbReference>
<dbReference type="InterPro" id="IPR000477">
    <property type="entry name" value="RT_dom"/>
</dbReference>
<comment type="similarity">
    <text evidence="1">Belongs to the beta type-B retroviral polymerase family. HERV class-II K(HML-2) pol subfamily.</text>
</comment>
<dbReference type="GO" id="GO:0004523">
    <property type="term" value="F:RNA-DNA hybrid ribonuclease activity"/>
    <property type="evidence" value="ECO:0007669"/>
    <property type="project" value="UniProtKB-EC"/>
</dbReference>